<comment type="subcellular location">
    <subcellularLocation>
        <location evidence="1">Cell membrane</location>
        <topology evidence="1">Multi-pass membrane protein</topology>
    </subcellularLocation>
</comment>
<evidence type="ECO:0000256" key="9">
    <source>
        <dbReference type="SAM" id="Phobius"/>
    </source>
</evidence>
<evidence type="ECO:0000256" key="8">
    <source>
        <dbReference type="ARBA" id="ARBA00023136"/>
    </source>
</evidence>
<dbReference type="PROSITE" id="PS50893">
    <property type="entry name" value="ABC_TRANSPORTER_2"/>
    <property type="match status" value="1"/>
</dbReference>
<dbReference type="SMART" id="SM00382">
    <property type="entry name" value="AAA"/>
    <property type="match status" value="1"/>
</dbReference>
<sequence>MAKNTSGDFSSSSEKLSLQERFSALRTLPPFFRLIWQTSPKLFAANVILRVIRAAIPVTTLYIGKLIIDEVVRLTQTSGETDLTYLFTLIAIEFGIAIISDAINRATVLLDSLLGDKFANETSVRLMQHAGKLDLQQFEDADFYDKMERARRQTTRRTSLMSQVLSQFQSLITIAFLAVGLIALSPWLIALIAVAVIPAFLGESHFNERSYSLNHQWTPERRELDYYRYIGASDETAKEVKIFGLSDYLVNQFAALADKYYQANRKIAVSRAQWGSVLAAVGSAGYYGAYIIIILQTVNGQLSIGDLTFLAGSFARLRTQLESVLNQFSSMAEGALYLQDFFDFFNMEPVIKHKISDIAFPRPIQQGFDFENVGFKYPNTEIWAVRDLNFTLKAGEKLALVGENGAGKTTLIKLISRLYDPSEGRILLDGRDLRDYDPEQLRAEIGVIFQDFVQYQMTAATNIAVGNIAERKDLSRIDGAAYRGMADQVIKKLPQGYDQMIGRRFAEGVNLSGGEWQKIAISRAYMREAQVLILDEPTAALDARAEYEVFKRFSDLTAGKTAIIISHRFSTVRMADRILVLEKGQLREIGTHEELLTMEGKYAELFSLQAQGYL</sequence>
<feature type="transmembrane region" description="Helical" evidence="9">
    <location>
        <begin position="83"/>
        <end position="103"/>
    </location>
</feature>
<accession>A0AA49JKH0</accession>
<evidence type="ECO:0000259" key="11">
    <source>
        <dbReference type="PROSITE" id="PS50929"/>
    </source>
</evidence>
<evidence type="ECO:0000256" key="1">
    <source>
        <dbReference type="ARBA" id="ARBA00004651"/>
    </source>
</evidence>
<dbReference type="PROSITE" id="PS00211">
    <property type="entry name" value="ABC_TRANSPORTER_1"/>
    <property type="match status" value="1"/>
</dbReference>
<evidence type="ECO:0000256" key="6">
    <source>
        <dbReference type="ARBA" id="ARBA00022840"/>
    </source>
</evidence>
<feature type="domain" description="ABC transmembrane type-1" evidence="11">
    <location>
        <begin position="47"/>
        <end position="333"/>
    </location>
</feature>
<protein>
    <submittedName>
        <fullName evidence="12">ABC transporter ATP-binding protein</fullName>
    </submittedName>
</protein>
<reference evidence="12" key="1">
    <citation type="journal article" date="2023" name="Comput. Struct. Biotechnol. J.">
        <title>Discovery of a novel marine Bacteroidetes with a rich repertoire of carbohydrate-active enzymes.</title>
        <authorList>
            <person name="Chen B."/>
            <person name="Liu G."/>
            <person name="Chen Q."/>
            <person name="Wang H."/>
            <person name="Liu L."/>
            <person name="Tang K."/>
        </authorList>
    </citation>
    <scope>NUCLEOTIDE SEQUENCE</scope>
    <source>
        <strain evidence="12">TK19036</strain>
    </source>
</reference>
<gene>
    <name evidence="12" type="ORF">K4G66_16460</name>
</gene>
<dbReference type="InterPro" id="IPR003593">
    <property type="entry name" value="AAA+_ATPase"/>
</dbReference>
<dbReference type="GO" id="GO:0015421">
    <property type="term" value="F:ABC-type oligopeptide transporter activity"/>
    <property type="evidence" value="ECO:0007669"/>
    <property type="project" value="TreeGrafter"/>
</dbReference>
<dbReference type="InterPro" id="IPR003439">
    <property type="entry name" value="ABC_transporter-like_ATP-bd"/>
</dbReference>
<dbReference type="PROSITE" id="PS50929">
    <property type="entry name" value="ABC_TM1F"/>
    <property type="match status" value="1"/>
</dbReference>
<evidence type="ECO:0000259" key="10">
    <source>
        <dbReference type="PROSITE" id="PS50893"/>
    </source>
</evidence>
<dbReference type="InterPro" id="IPR027417">
    <property type="entry name" value="P-loop_NTPase"/>
</dbReference>
<evidence type="ECO:0000256" key="7">
    <source>
        <dbReference type="ARBA" id="ARBA00022989"/>
    </source>
</evidence>
<dbReference type="InterPro" id="IPR017871">
    <property type="entry name" value="ABC_transporter-like_CS"/>
</dbReference>
<proteinExistence type="predicted"/>
<evidence type="ECO:0000256" key="5">
    <source>
        <dbReference type="ARBA" id="ARBA00022741"/>
    </source>
</evidence>
<keyword evidence="6 12" id="KW-0067">ATP-binding</keyword>
<evidence type="ECO:0000256" key="2">
    <source>
        <dbReference type="ARBA" id="ARBA00022448"/>
    </source>
</evidence>
<evidence type="ECO:0000256" key="3">
    <source>
        <dbReference type="ARBA" id="ARBA00022475"/>
    </source>
</evidence>
<evidence type="ECO:0000313" key="12">
    <source>
        <dbReference type="EMBL" id="WKN40286.1"/>
    </source>
</evidence>
<dbReference type="Gene3D" id="1.20.1560.10">
    <property type="entry name" value="ABC transporter type 1, transmembrane domain"/>
    <property type="match status" value="1"/>
</dbReference>
<dbReference type="GO" id="GO:0005886">
    <property type="term" value="C:plasma membrane"/>
    <property type="evidence" value="ECO:0007669"/>
    <property type="project" value="UniProtKB-SubCell"/>
</dbReference>
<organism evidence="12">
    <name type="scientific">Roseihalotalea indica</name>
    <dbReference type="NCBI Taxonomy" id="2867963"/>
    <lineage>
        <taxon>Bacteria</taxon>
        <taxon>Pseudomonadati</taxon>
        <taxon>Bacteroidota</taxon>
        <taxon>Cytophagia</taxon>
        <taxon>Cytophagales</taxon>
        <taxon>Catalimonadaceae</taxon>
        <taxon>Roseihalotalea</taxon>
    </lineage>
</organism>
<feature type="transmembrane region" description="Helical" evidence="9">
    <location>
        <begin position="171"/>
        <end position="201"/>
    </location>
</feature>
<feature type="domain" description="ABC transporter" evidence="10">
    <location>
        <begin position="368"/>
        <end position="608"/>
    </location>
</feature>
<evidence type="ECO:0000256" key="4">
    <source>
        <dbReference type="ARBA" id="ARBA00022692"/>
    </source>
</evidence>
<dbReference type="InterPro" id="IPR039421">
    <property type="entry name" value="Type_1_exporter"/>
</dbReference>
<reference evidence="12" key="2">
    <citation type="journal article" date="2024" name="Antonie Van Leeuwenhoek">
        <title>Roseihalotalea indica gen. nov., sp. nov., a halophilic Bacteroidetes from mesopelagic Southwest Indian Ocean with higher carbohydrate metabolic potential.</title>
        <authorList>
            <person name="Chen B."/>
            <person name="Zhang M."/>
            <person name="Lin D."/>
            <person name="Ye J."/>
            <person name="Tang K."/>
        </authorList>
    </citation>
    <scope>NUCLEOTIDE SEQUENCE</scope>
    <source>
        <strain evidence="12">TK19036</strain>
    </source>
</reference>
<keyword evidence="4 9" id="KW-0812">Transmembrane</keyword>
<dbReference type="PANTHER" id="PTHR43394:SF1">
    <property type="entry name" value="ATP-BINDING CASSETTE SUB-FAMILY B MEMBER 10, MITOCHONDRIAL"/>
    <property type="match status" value="1"/>
</dbReference>
<dbReference type="Gene3D" id="3.40.50.300">
    <property type="entry name" value="P-loop containing nucleotide triphosphate hydrolases"/>
    <property type="match status" value="1"/>
</dbReference>
<dbReference type="SUPFAM" id="SSF52540">
    <property type="entry name" value="P-loop containing nucleoside triphosphate hydrolases"/>
    <property type="match status" value="1"/>
</dbReference>
<dbReference type="PANTHER" id="PTHR43394">
    <property type="entry name" value="ATP-DEPENDENT PERMEASE MDL1, MITOCHONDRIAL"/>
    <property type="match status" value="1"/>
</dbReference>
<dbReference type="EMBL" id="CP120682">
    <property type="protein sequence ID" value="WKN40286.1"/>
    <property type="molecule type" value="Genomic_DNA"/>
</dbReference>
<keyword evidence="5" id="KW-0547">Nucleotide-binding</keyword>
<keyword evidence="3" id="KW-1003">Cell membrane</keyword>
<keyword evidence="7 9" id="KW-1133">Transmembrane helix</keyword>
<dbReference type="GO" id="GO:0005524">
    <property type="term" value="F:ATP binding"/>
    <property type="evidence" value="ECO:0007669"/>
    <property type="project" value="UniProtKB-KW"/>
</dbReference>
<dbReference type="GO" id="GO:0016887">
    <property type="term" value="F:ATP hydrolysis activity"/>
    <property type="evidence" value="ECO:0007669"/>
    <property type="project" value="InterPro"/>
</dbReference>
<dbReference type="InterPro" id="IPR011527">
    <property type="entry name" value="ABC1_TM_dom"/>
</dbReference>
<dbReference type="FunFam" id="3.40.50.300:FF:000221">
    <property type="entry name" value="Multidrug ABC transporter ATP-binding protein"/>
    <property type="match status" value="1"/>
</dbReference>
<name>A0AA49JKH0_9BACT</name>
<dbReference type="Pfam" id="PF00005">
    <property type="entry name" value="ABC_tran"/>
    <property type="match status" value="1"/>
</dbReference>
<keyword evidence="8 9" id="KW-0472">Membrane</keyword>
<keyword evidence="2" id="KW-0813">Transport</keyword>
<dbReference type="AlphaFoldDB" id="A0AA49JKH0"/>
<dbReference type="SUPFAM" id="SSF90123">
    <property type="entry name" value="ABC transporter transmembrane region"/>
    <property type="match status" value="1"/>
</dbReference>
<dbReference type="InterPro" id="IPR036640">
    <property type="entry name" value="ABC1_TM_sf"/>
</dbReference>